<organism evidence="1 2">
    <name type="scientific">Orenia metallireducens</name>
    <dbReference type="NCBI Taxonomy" id="1413210"/>
    <lineage>
        <taxon>Bacteria</taxon>
        <taxon>Bacillati</taxon>
        <taxon>Bacillota</taxon>
        <taxon>Clostridia</taxon>
        <taxon>Halanaerobiales</taxon>
        <taxon>Halobacteroidaceae</taxon>
        <taxon>Orenia</taxon>
    </lineage>
</organism>
<name>A0A1C0A6G7_9FIRM</name>
<dbReference type="RefSeq" id="WP_068719607.1">
    <property type="nucleotide sequence ID" value="NZ_LWDV01000010.1"/>
</dbReference>
<dbReference type="Proteomes" id="UP000093514">
    <property type="component" value="Unassembled WGS sequence"/>
</dbReference>
<comment type="caution">
    <text evidence="1">The sequence shown here is derived from an EMBL/GenBank/DDBJ whole genome shotgun (WGS) entry which is preliminary data.</text>
</comment>
<reference evidence="2" key="1">
    <citation type="submission" date="2016-07" db="EMBL/GenBank/DDBJ databases">
        <authorList>
            <person name="Florea S."/>
            <person name="Webb J.S."/>
            <person name="Jaromczyk J."/>
            <person name="Schardl C.L."/>
        </authorList>
    </citation>
    <scope>NUCLEOTIDE SEQUENCE [LARGE SCALE GENOMIC DNA]</scope>
    <source>
        <strain evidence="2">Z6</strain>
    </source>
</reference>
<dbReference type="AlphaFoldDB" id="A0A1C0A6G7"/>
<accession>A0A1C0A6G7</accession>
<proteinExistence type="predicted"/>
<protein>
    <submittedName>
        <fullName evidence="1">Uncharacterized protein</fullName>
    </submittedName>
</protein>
<dbReference type="EMBL" id="LWDV01000010">
    <property type="protein sequence ID" value="OCL25696.1"/>
    <property type="molecule type" value="Genomic_DNA"/>
</dbReference>
<sequence length="193" mass="22493">MRSKFIIFICLFSLIFILNGLASASNIKVDIEEELTLDFKGSRIRVETWNGNYVKIDTTYLVREPYEIITDNNVISFDKEEHLQNYPNDLDDNKLAFTLNEVYFEIKIPKGMIVNIYADSANIKEGSLLKSIFAKNARVRGCEFLNGFIGEGEKIVIRDSHFLGEKELDYDKVETDRYNHIWKLIINFLFNKD</sequence>
<keyword evidence="2" id="KW-1185">Reference proteome</keyword>
<gene>
    <name evidence="1" type="ORF">U472_15315</name>
</gene>
<evidence type="ECO:0000313" key="2">
    <source>
        <dbReference type="Proteomes" id="UP000093514"/>
    </source>
</evidence>
<reference evidence="1 2" key="2">
    <citation type="submission" date="2016-08" db="EMBL/GenBank/DDBJ databases">
        <title>Orenia metallireducens sp. nov. strain Z6, a Novel Metal-reducing Firmicute from the Deep Subsurface.</title>
        <authorList>
            <person name="Maxim B.I."/>
            <person name="Kenneth K."/>
            <person name="Flynn T.M."/>
            <person name="Oloughlin E.J."/>
            <person name="Locke R.A."/>
            <person name="Weber J.R."/>
            <person name="Egan S.M."/>
            <person name="Mackie R.I."/>
            <person name="Cann I.K."/>
        </authorList>
    </citation>
    <scope>NUCLEOTIDE SEQUENCE [LARGE SCALE GENOMIC DNA]</scope>
    <source>
        <strain evidence="1 2">Z6</strain>
    </source>
</reference>
<evidence type="ECO:0000313" key="1">
    <source>
        <dbReference type="EMBL" id="OCL25696.1"/>
    </source>
</evidence>